<proteinExistence type="predicted"/>
<keyword evidence="2" id="KW-1185">Reference proteome</keyword>
<reference evidence="1" key="2">
    <citation type="submission" date="2020-03" db="EMBL/GenBank/DDBJ databases">
        <authorList>
            <person name="Fu F.-F."/>
            <person name="Chen J."/>
        </authorList>
    </citation>
    <scope>NUCLEOTIDE SEQUENCE</scope>
    <source>
        <strain evidence="1">Lc1</strain>
    </source>
</reference>
<evidence type="ECO:0000313" key="2">
    <source>
        <dbReference type="Proteomes" id="UP000613401"/>
    </source>
</evidence>
<accession>A0A8H4FHE1</accession>
<sequence length="74" mass="8249">MQNINSASFQPTATFGATMNGATTFGCSNAPVAHPDVTRFRAQNDRFNDAWRFDSMPKCLGKIRVTVESLIKYF</sequence>
<comment type="caution">
    <text evidence="1">The sequence shown here is derived from an EMBL/GenBank/DDBJ whole genome shotgun (WGS) entry which is preliminary data.</text>
</comment>
<dbReference type="Proteomes" id="UP000613401">
    <property type="component" value="Unassembled WGS sequence"/>
</dbReference>
<evidence type="ECO:0000313" key="1">
    <source>
        <dbReference type="EMBL" id="KAF3802130.1"/>
    </source>
</evidence>
<organism evidence="1 2">
    <name type="scientific">Colletotrichum gloeosporioides</name>
    <name type="common">Anthracnose fungus</name>
    <name type="synonym">Glomerella cingulata</name>
    <dbReference type="NCBI Taxonomy" id="474922"/>
    <lineage>
        <taxon>Eukaryota</taxon>
        <taxon>Fungi</taxon>
        <taxon>Dikarya</taxon>
        <taxon>Ascomycota</taxon>
        <taxon>Pezizomycotina</taxon>
        <taxon>Sordariomycetes</taxon>
        <taxon>Hypocreomycetidae</taxon>
        <taxon>Glomerellales</taxon>
        <taxon>Glomerellaceae</taxon>
        <taxon>Colletotrichum</taxon>
        <taxon>Colletotrichum gloeosporioides species complex</taxon>
    </lineage>
</organism>
<name>A0A8H4FHE1_COLGL</name>
<dbReference type="GeneID" id="69019496"/>
<reference evidence="1" key="1">
    <citation type="journal article" date="2020" name="Phytopathology">
        <title>Genome sequence and comparative analysis of Colletotrichum gloeosporioides isolated from Liriodendron leaves.</title>
        <authorList>
            <person name="Fu F.F."/>
            <person name="Hao Z."/>
            <person name="Wang P."/>
            <person name="Lu Y."/>
            <person name="Xue L.J."/>
            <person name="Wei G."/>
            <person name="Tian Y."/>
            <person name="Baishi H."/>
            <person name="Xu H."/>
            <person name="Shi J."/>
            <person name="Cheng T."/>
            <person name="Wang G."/>
            <person name="Yi Y."/>
            <person name="Chen J."/>
        </authorList>
    </citation>
    <scope>NUCLEOTIDE SEQUENCE</scope>
    <source>
        <strain evidence="1">Lc1</strain>
    </source>
</reference>
<gene>
    <name evidence="1" type="ORF">GCG54_00012376</name>
</gene>
<dbReference type="RefSeq" id="XP_045261289.1">
    <property type="nucleotide sequence ID" value="XM_045412254.1"/>
</dbReference>
<protein>
    <submittedName>
        <fullName evidence="1">Uncharacterized protein</fullName>
    </submittedName>
</protein>
<dbReference type="AlphaFoldDB" id="A0A8H4FHE1"/>
<dbReference type="EMBL" id="WVTB01000065">
    <property type="protein sequence ID" value="KAF3802130.1"/>
    <property type="molecule type" value="Genomic_DNA"/>
</dbReference>